<evidence type="ECO:0000313" key="3">
    <source>
        <dbReference type="Proteomes" id="UP000295497"/>
    </source>
</evidence>
<sequence length="77" mass="8408">MASEARALEVKTEGREATAAAGREGRAREAKARARGPEVEAREPEAEAVARAVTAEAEELEVVAYKSRRRANPWTCR</sequence>
<accession>A0A4P2QHS1</accession>
<dbReference type="EMBL" id="CP012672">
    <property type="protein sequence ID" value="AUX29474.1"/>
    <property type="molecule type" value="Genomic_DNA"/>
</dbReference>
<dbReference type="AlphaFoldDB" id="A0A4P2QHS1"/>
<proteinExistence type="predicted"/>
<dbReference type="RefSeq" id="WP_207217771.1">
    <property type="nucleotide sequence ID" value="NZ_CP012672.1"/>
</dbReference>
<feature type="region of interest" description="Disordered" evidence="1">
    <location>
        <begin position="1"/>
        <end position="46"/>
    </location>
</feature>
<dbReference type="Proteomes" id="UP000295497">
    <property type="component" value="Chromosome"/>
</dbReference>
<organism evidence="2 3">
    <name type="scientific">Sorangium cellulosum</name>
    <name type="common">Polyangium cellulosum</name>
    <dbReference type="NCBI Taxonomy" id="56"/>
    <lineage>
        <taxon>Bacteria</taxon>
        <taxon>Pseudomonadati</taxon>
        <taxon>Myxococcota</taxon>
        <taxon>Polyangia</taxon>
        <taxon>Polyangiales</taxon>
        <taxon>Polyangiaceae</taxon>
        <taxon>Sorangium</taxon>
    </lineage>
</organism>
<evidence type="ECO:0000313" key="2">
    <source>
        <dbReference type="EMBL" id="AUX29474.1"/>
    </source>
</evidence>
<gene>
    <name evidence="2" type="ORF">SOCE836_015640</name>
</gene>
<reference evidence="2 3" key="1">
    <citation type="submission" date="2015-09" db="EMBL/GenBank/DDBJ databases">
        <title>Sorangium comparison.</title>
        <authorList>
            <person name="Zaburannyi N."/>
            <person name="Bunk B."/>
            <person name="Overmann J."/>
            <person name="Mueller R."/>
        </authorList>
    </citation>
    <scope>NUCLEOTIDE SEQUENCE [LARGE SCALE GENOMIC DNA]</scope>
    <source>
        <strain evidence="2 3">So ce836</strain>
    </source>
</reference>
<evidence type="ECO:0000256" key="1">
    <source>
        <dbReference type="SAM" id="MobiDB-lite"/>
    </source>
</evidence>
<feature type="compositionally biased region" description="Basic and acidic residues" evidence="1">
    <location>
        <begin position="23"/>
        <end position="45"/>
    </location>
</feature>
<protein>
    <submittedName>
        <fullName evidence="2">Uncharacterized protein</fullName>
    </submittedName>
</protein>
<feature type="compositionally biased region" description="Basic and acidic residues" evidence="1">
    <location>
        <begin position="1"/>
        <end position="16"/>
    </location>
</feature>
<name>A0A4P2QHS1_SORCE</name>